<keyword evidence="3" id="KW-1185">Reference proteome</keyword>
<name>A0A928ZXQ3_LEPEC</name>
<gene>
    <name evidence="2" type="ORF">IQ260_22520</name>
</gene>
<organism evidence="2 3">
    <name type="scientific">Leptolyngbya cf. ectocarpi LEGE 11479</name>
    <dbReference type="NCBI Taxonomy" id="1828722"/>
    <lineage>
        <taxon>Bacteria</taxon>
        <taxon>Bacillati</taxon>
        <taxon>Cyanobacteriota</taxon>
        <taxon>Cyanophyceae</taxon>
        <taxon>Leptolyngbyales</taxon>
        <taxon>Leptolyngbyaceae</taxon>
        <taxon>Leptolyngbya group</taxon>
        <taxon>Leptolyngbya</taxon>
    </lineage>
</organism>
<sequence>MAYIKDTFLRRLVHSYSRYILLTVLGSTTLLLSFDWSAETSLLSAAGLGVLMELLLSSRKSPKQLALDDDLSAGLQYPGQRDG</sequence>
<comment type="caution">
    <text evidence="2">The sequence shown here is derived from an EMBL/GenBank/DDBJ whole genome shotgun (WGS) entry which is preliminary data.</text>
</comment>
<reference evidence="2" key="1">
    <citation type="submission" date="2020-10" db="EMBL/GenBank/DDBJ databases">
        <authorList>
            <person name="Castelo-Branco R."/>
            <person name="Eusebio N."/>
            <person name="Adriana R."/>
            <person name="Vieira A."/>
            <person name="Brugerolle De Fraissinette N."/>
            <person name="Rezende De Castro R."/>
            <person name="Schneider M.P."/>
            <person name="Vasconcelos V."/>
            <person name="Leao P.N."/>
        </authorList>
    </citation>
    <scope>NUCLEOTIDE SEQUENCE</scope>
    <source>
        <strain evidence="2">LEGE 11479</strain>
    </source>
</reference>
<keyword evidence="1" id="KW-0812">Transmembrane</keyword>
<accession>A0A928ZXQ3</accession>
<dbReference type="AlphaFoldDB" id="A0A928ZXQ3"/>
<dbReference type="Proteomes" id="UP000615026">
    <property type="component" value="Unassembled WGS sequence"/>
</dbReference>
<feature type="transmembrane region" description="Helical" evidence="1">
    <location>
        <begin position="16"/>
        <end position="34"/>
    </location>
</feature>
<evidence type="ECO:0000313" key="3">
    <source>
        <dbReference type="Proteomes" id="UP000615026"/>
    </source>
</evidence>
<proteinExistence type="predicted"/>
<protein>
    <submittedName>
        <fullName evidence="2">Uncharacterized protein</fullName>
    </submittedName>
</protein>
<keyword evidence="1" id="KW-1133">Transmembrane helix</keyword>
<evidence type="ECO:0000313" key="2">
    <source>
        <dbReference type="EMBL" id="MBE9069424.1"/>
    </source>
</evidence>
<keyword evidence="1" id="KW-0472">Membrane</keyword>
<dbReference type="RefSeq" id="WP_193995328.1">
    <property type="nucleotide sequence ID" value="NZ_JADEXP010000272.1"/>
</dbReference>
<dbReference type="EMBL" id="JADEXP010000272">
    <property type="protein sequence ID" value="MBE9069424.1"/>
    <property type="molecule type" value="Genomic_DNA"/>
</dbReference>
<evidence type="ECO:0000256" key="1">
    <source>
        <dbReference type="SAM" id="Phobius"/>
    </source>
</evidence>